<dbReference type="InterPro" id="IPR006634">
    <property type="entry name" value="TLC-dom"/>
</dbReference>
<organism evidence="8 9">
    <name type="scientific">Tieghemiomyces parasiticus</name>
    <dbReference type="NCBI Taxonomy" id="78921"/>
    <lineage>
        <taxon>Eukaryota</taxon>
        <taxon>Fungi</taxon>
        <taxon>Fungi incertae sedis</taxon>
        <taxon>Zoopagomycota</taxon>
        <taxon>Kickxellomycotina</taxon>
        <taxon>Dimargaritomycetes</taxon>
        <taxon>Dimargaritales</taxon>
        <taxon>Dimargaritaceae</taxon>
        <taxon>Tieghemiomyces</taxon>
    </lineage>
</organism>
<feature type="transmembrane region" description="Helical" evidence="6">
    <location>
        <begin position="114"/>
        <end position="131"/>
    </location>
</feature>
<evidence type="ECO:0000256" key="3">
    <source>
        <dbReference type="ARBA" id="ARBA00022989"/>
    </source>
</evidence>
<keyword evidence="3 6" id="KW-1133">Transmembrane helix</keyword>
<comment type="subcellular location">
    <subcellularLocation>
        <location evidence="1">Membrane</location>
        <topology evidence="1">Multi-pass membrane protein</topology>
    </subcellularLocation>
</comment>
<evidence type="ECO:0000313" key="9">
    <source>
        <dbReference type="Proteomes" id="UP001150569"/>
    </source>
</evidence>
<dbReference type="GO" id="GO:0005783">
    <property type="term" value="C:endoplasmic reticulum"/>
    <property type="evidence" value="ECO:0007669"/>
    <property type="project" value="TreeGrafter"/>
</dbReference>
<dbReference type="GO" id="GO:0016020">
    <property type="term" value="C:membrane"/>
    <property type="evidence" value="ECO:0007669"/>
    <property type="project" value="UniProtKB-SubCell"/>
</dbReference>
<dbReference type="PANTHER" id="PTHR13439">
    <property type="entry name" value="CT120 PROTEIN"/>
    <property type="match status" value="1"/>
</dbReference>
<dbReference type="OrthoDB" id="2146047at2759"/>
<evidence type="ECO:0000259" key="7">
    <source>
        <dbReference type="PROSITE" id="PS50922"/>
    </source>
</evidence>
<dbReference type="AlphaFoldDB" id="A0A9W7ZT17"/>
<accession>A0A9W7ZT17</accession>
<evidence type="ECO:0000313" key="8">
    <source>
        <dbReference type="EMBL" id="KAJ1916011.1"/>
    </source>
</evidence>
<proteinExistence type="predicted"/>
<evidence type="ECO:0000256" key="2">
    <source>
        <dbReference type="ARBA" id="ARBA00022692"/>
    </source>
</evidence>
<gene>
    <name evidence="8" type="ORF">IWQ60_008248</name>
</gene>
<name>A0A9W7ZT17_9FUNG</name>
<dbReference type="Pfam" id="PF03798">
    <property type="entry name" value="TRAM_LAG1_CLN8"/>
    <property type="match status" value="1"/>
</dbReference>
<feature type="transmembrane region" description="Helical" evidence="6">
    <location>
        <begin position="183"/>
        <end position="202"/>
    </location>
</feature>
<dbReference type="InterPro" id="IPR050846">
    <property type="entry name" value="TLCD"/>
</dbReference>
<feature type="domain" description="TLC" evidence="7">
    <location>
        <begin position="42"/>
        <end position="283"/>
    </location>
</feature>
<protein>
    <recommendedName>
        <fullName evidence="7">TLC domain-containing protein</fullName>
    </recommendedName>
</protein>
<dbReference type="PROSITE" id="PS50922">
    <property type="entry name" value="TLC"/>
    <property type="match status" value="1"/>
</dbReference>
<evidence type="ECO:0000256" key="1">
    <source>
        <dbReference type="ARBA" id="ARBA00004141"/>
    </source>
</evidence>
<feature type="transmembrane region" description="Helical" evidence="6">
    <location>
        <begin position="251"/>
        <end position="272"/>
    </location>
</feature>
<dbReference type="GO" id="GO:0055088">
    <property type="term" value="P:lipid homeostasis"/>
    <property type="evidence" value="ECO:0007669"/>
    <property type="project" value="TreeGrafter"/>
</dbReference>
<dbReference type="EMBL" id="JANBPT010000602">
    <property type="protein sequence ID" value="KAJ1916011.1"/>
    <property type="molecule type" value="Genomic_DNA"/>
</dbReference>
<dbReference type="Proteomes" id="UP001150569">
    <property type="component" value="Unassembled WGS sequence"/>
</dbReference>
<keyword evidence="4 5" id="KW-0472">Membrane</keyword>
<dbReference type="PANTHER" id="PTHR13439:SF0">
    <property type="entry name" value="TOPOISOMERASE I DAMAGE AFFECTED PROTEIN 4"/>
    <property type="match status" value="1"/>
</dbReference>
<evidence type="ECO:0000256" key="6">
    <source>
        <dbReference type="SAM" id="Phobius"/>
    </source>
</evidence>
<reference evidence="8" key="1">
    <citation type="submission" date="2022-07" db="EMBL/GenBank/DDBJ databases">
        <title>Phylogenomic reconstructions and comparative analyses of Kickxellomycotina fungi.</title>
        <authorList>
            <person name="Reynolds N.K."/>
            <person name="Stajich J.E."/>
            <person name="Barry K."/>
            <person name="Grigoriev I.V."/>
            <person name="Crous P."/>
            <person name="Smith M.E."/>
        </authorList>
    </citation>
    <scope>NUCLEOTIDE SEQUENCE</scope>
    <source>
        <strain evidence="8">RSA 861</strain>
    </source>
</reference>
<comment type="caution">
    <text evidence="8">The sequence shown here is derived from an EMBL/GenBank/DDBJ whole genome shotgun (WGS) entry which is preliminary data.</text>
</comment>
<sequence>MTSDNAQRIGKAFLAYSALHLVVEKLFVPRLDPRVVARLSRSDRIELVEKIPSTVNGLVSGLLGMYVIHVQRGFRGDVFKPYPRLLDRLFSGFAGYCLYDLGIMALQANRDPAMWAHHVVGFFGAMLMTVYRQAAFFPTAFMITELTVVPTNLLWYIQKLGADRSAPGVAAAVWYRRVAIARAVAFVALRLTTTWFVLWYALYNTPSVDGQSAGPGRAGDETKPVVGLRGKVCCRRRLHDLWYQFSCLPRVVSVLTTINVSLLTILNLNWTLTVVRNLRRLLQNP</sequence>
<evidence type="ECO:0000256" key="5">
    <source>
        <dbReference type="PROSITE-ProRule" id="PRU00205"/>
    </source>
</evidence>
<evidence type="ECO:0000256" key="4">
    <source>
        <dbReference type="ARBA" id="ARBA00023136"/>
    </source>
</evidence>
<keyword evidence="9" id="KW-1185">Reference proteome</keyword>
<keyword evidence="2 5" id="KW-0812">Transmembrane</keyword>